<organism evidence="1 2">
    <name type="scientific">Lipomyces orientalis</name>
    <dbReference type="NCBI Taxonomy" id="1233043"/>
    <lineage>
        <taxon>Eukaryota</taxon>
        <taxon>Fungi</taxon>
        <taxon>Dikarya</taxon>
        <taxon>Ascomycota</taxon>
        <taxon>Saccharomycotina</taxon>
        <taxon>Lipomycetes</taxon>
        <taxon>Lipomycetales</taxon>
        <taxon>Lipomycetaceae</taxon>
        <taxon>Lipomyces</taxon>
    </lineage>
</organism>
<dbReference type="EMBL" id="MU970041">
    <property type="protein sequence ID" value="KAK9325295.1"/>
    <property type="molecule type" value="Genomic_DNA"/>
</dbReference>
<comment type="caution">
    <text evidence="1">The sequence shown here is derived from an EMBL/GenBank/DDBJ whole genome shotgun (WGS) entry which is preliminary data.</text>
</comment>
<proteinExistence type="predicted"/>
<accession>A0ACC3TVL3</accession>
<evidence type="ECO:0000313" key="2">
    <source>
        <dbReference type="Proteomes" id="UP001489719"/>
    </source>
</evidence>
<dbReference type="Proteomes" id="UP001489719">
    <property type="component" value="Unassembled WGS sequence"/>
</dbReference>
<gene>
    <name evidence="1" type="ORF">V1517DRAFT_335905</name>
</gene>
<evidence type="ECO:0000313" key="1">
    <source>
        <dbReference type="EMBL" id="KAK9325295.1"/>
    </source>
</evidence>
<reference evidence="2" key="1">
    <citation type="journal article" date="2024" name="Front. Bioeng. Biotechnol.">
        <title>Genome-scale model development and genomic sequencing of the oleaginous clade Lipomyces.</title>
        <authorList>
            <person name="Czajka J.J."/>
            <person name="Han Y."/>
            <person name="Kim J."/>
            <person name="Mondo S.J."/>
            <person name="Hofstad B.A."/>
            <person name="Robles A."/>
            <person name="Haridas S."/>
            <person name="Riley R."/>
            <person name="LaButti K."/>
            <person name="Pangilinan J."/>
            <person name="Andreopoulos W."/>
            <person name="Lipzen A."/>
            <person name="Yan J."/>
            <person name="Wang M."/>
            <person name="Ng V."/>
            <person name="Grigoriev I.V."/>
            <person name="Spatafora J.W."/>
            <person name="Magnuson J.K."/>
            <person name="Baker S.E."/>
            <person name="Pomraning K.R."/>
        </authorList>
    </citation>
    <scope>NUCLEOTIDE SEQUENCE [LARGE SCALE GENOMIC DNA]</scope>
    <source>
        <strain evidence="2">CBS 10300</strain>
    </source>
</reference>
<protein>
    <submittedName>
        <fullName evidence="1">Uncharacterized protein</fullName>
    </submittedName>
</protein>
<name>A0ACC3TVL3_9ASCO</name>
<sequence length="154" mass="17143">MWVTILASVVAAYIILAFPLHRARDREPLGEGVSDLPLESFYVQIASQMDTIASNMKPKRVESIDVWIHRPESKLSEALNAKVELALETTKNSSSGSSSKSGFPPEREFHPGQRRERCSIISTCYEMKFEWPGVLSLKFGCKLEPKASATRVGS</sequence>
<keyword evidence="2" id="KW-1185">Reference proteome</keyword>